<gene>
    <name evidence="1" type="ORF">K3G42_020129</name>
</gene>
<evidence type="ECO:0000313" key="2">
    <source>
        <dbReference type="Proteomes" id="UP000827872"/>
    </source>
</evidence>
<reference evidence="1" key="1">
    <citation type="submission" date="2021-08" db="EMBL/GenBank/DDBJ databases">
        <title>The first chromosome-level gecko genome reveals the dynamic sex chromosomes of Neotropical dwarf geckos (Sphaerodactylidae: Sphaerodactylus).</title>
        <authorList>
            <person name="Pinto B.J."/>
            <person name="Keating S.E."/>
            <person name="Gamble T."/>
        </authorList>
    </citation>
    <scope>NUCLEOTIDE SEQUENCE</scope>
    <source>
        <strain evidence="1">TG3544</strain>
    </source>
</reference>
<name>A0ACB8FIB7_9SAUR</name>
<sequence length="129" mass="14440">MPADDRHQRLNLRDFAGCRFSQESSKPARRVKGACAGHGFYPQPQRLLDAKFWRHSHLRAAKCRLSRAGSPAIEVPLEFQFGPDWFCLPPQGIDWEVPGVHSQDKSASAAWSNPQTPSSETLLCDALKL</sequence>
<dbReference type="EMBL" id="CM037617">
    <property type="protein sequence ID" value="KAH8004831.1"/>
    <property type="molecule type" value="Genomic_DNA"/>
</dbReference>
<proteinExistence type="predicted"/>
<keyword evidence="2" id="KW-1185">Reference proteome</keyword>
<dbReference type="Proteomes" id="UP000827872">
    <property type="component" value="Linkage Group LG04"/>
</dbReference>
<accession>A0ACB8FIB7</accession>
<organism evidence="1 2">
    <name type="scientific">Sphaerodactylus townsendi</name>
    <dbReference type="NCBI Taxonomy" id="933632"/>
    <lineage>
        <taxon>Eukaryota</taxon>
        <taxon>Metazoa</taxon>
        <taxon>Chordata</taxon>
        <taxon>Craniata</taxon>
        <taxon>Vertebrata</taxon>
        <taxon>Euteleostomi</taxon>
        <taxon>Lepidosauria</taxon>
        <taxon>Squamata</taxon>
        <taxon>Bifurcata</taxon>
        <taxon>Gekkota</taxon>
        <taxon>Sphaerodactylidae</taxon>
        <taxon>Sphaerodactylus</taxon>
    </lineage>
</organism>
<protein>
    <submittedName>
        <fullName evidence="1">Uncharacterized protein</fullName>
    </submittedName>
</protein>
<comment type="caution">
    <text evidence="1">The sequence shown here is derived from an EMBL/GenBank/DDBJ whole genome shotgun (WGS) entry which is preliminary data.</text>
</comment>
<evidence type="ECO:0000313" key="1">
    <source>
        <dbReference type="EMBL" id="KAH8004831.1"/>
    </source>
</evidence>